<name>A0ABS4YGI4_9MICO</name>
<evidence type="ECO:0008006" key="3">
    <source>
        <dbReference type="Google" id="ProtNLM"/>
    </source>
</evidence>
<comment type="caution">
    <text evidence="1">The sequence shown here is derived from an EMBL/GenBank/DDBJ whole genome shotgun (WGS) entry which is preliminary data.</text>
</comment>
<dbReference type="Gene3D" id="1.10.357.10">
    <property type="entry name" value="Tetracycline Repressor, domain 2"/>
    <property type="match status" value="1"/>
</dbReference>
<accession>A0ABS4YGI4</accession>
<dbReference type="RefSeq" id="WP_209887561.1">
    <property type="nucleotide sequence ID" value="NZ_BAAAJV010000033.1"/>
</dbReference>
<protein>
    <recommendedName>
        <fullName evidence="3">TetR family transcriptional regulator</fullName>
    </recommendedName>
</protein>
<evidence type="ECO:0000313" key="1">
    <source>
        <dbReference type="EMBL" id="MBP2407854.1"/>
    </source>
</evidence>
<reference evidence="1 2" key="1">
    <citation type="submission" date="2021-03" db="EMBL/GenBank/DDBJ databases">
        <title>Sequencing the genomes of 1000 actinobacteria strains.</title>
        <authorList>
            <person name="Klenk H.-P."/>
        </authorList>
    </citation>
    <scope>NUCLEOTIDE SEQUENCE [LARGE SCALE GENOMIC DNA]</scope>
    <source>
        <strain evidence="1 2">DSM 14564</strain>
    </source>
</reference>
<dbReference type="Proteomes" id="UP000698222">
    <property type="component" value="Unassembled WGS sequence"/>
</dbReference>
<proteinExistence type="predicted"/>
<gene>
    <name evidence="1" type="ORF">JOF44_000757</name>
</gene>
<keyword evidence="2" id="KW-1185">Reference proteome</keyword>
<dbReference type="SUPFAM" id="SSF48498">
    <property type="entry name" value="Tetracyclin repressor-like, C-terminal domain"/>
    <property type="match status" value="1"/>
</dbReference>
<dbReference type="EMBL" id="JAGIOC010000001">
    <property type="protein sequence ID" value="MBP2407854.1"/>
    <property type="molecule type" value="Genomic_DNA"/>
</dbReference>
<dbReference type="InterPro" id="IPR036271">
    <property type="entry name" value="Tet_transcr_reg_TetR-rel_C_sf"/>
</dbReference>
<organism evidence="1 2">
    <name type="scientific">Brachybacterium fresconis</name>
    <dbReference type="NCBI Taxonomy" id="173363"/>
    <lineage>
        <taxon>Bacteria</taxon>
        <taxon>Bacillati</taxon>
        <taxon>Actinomycetota</taxon>
        <taxon>Actinomycetes</taxon>
        <taxon>Micrococcales</taxon>
        <taxon>Dermabacteraceae</taxon>
        <taxon>Brachybacterium</taxon>
    </lineage>
</organism>
<sequence>MTGPTGNEACRQLLDIAATVLEARPFETVTLDDIRRAADDDSQPAVDLSECSMHMLGSEILTHEGNSMRDAQVRAARDSQTPLERLRLAFRYVGENLERDVCVRAGVRIAGESHHCFPERNINPFRTWQRFASNALHEADTAGEVRQGVSIEDTAWILTAAGLGTKDLLAFTGEWHRAPDLLERAAVQLTSSIRWEGGHP</sequence>
<evidence type="ECO:0000313" key="2">
    <source>
        <dbReference type="Proteomes" id="UP000698222"/>
    </source>
</evidence>